<dbReference type="GeneID" id="64979669"/>
<dbReference type="PANTHER" id="PTHR11799:SF12">
    <property type="entry name" value="PARAOXONASE-RELATED"/>
    <property type="match status" value="1"/>
</dbReference>
<keyword evidence="1" id="KW-0812">Transmembrane</keyword>
<evidence type="ECO:0000256" key="1">
    <source>
        <dbReference type="SAM" id="Phobius"/>
    </source>
</evidence>
<feature type="transmembrane region" description="Helical" evidence="1">
    <location>
        <begin position="6"/>
        <end position="29"/>
    </location>
</feature>
<dbReference type="RefSeq" id="XP_041561858.1">
    <property type="nucleotide sequence ID" value="XM_041696204.1"/>
</dbReference>
<dbReference type="InterPro" id="IPR051288">
    <property type="entry name" value="Serum_paraoxonase/arylesterase"/>
</dbReference>
<keyword evidence="1" id="KW-1133">Transmembrane helix</keyword>
<dbReference type="EMBL" id="AP024449">
    <property type="protein sequence ID" value="BCS29672.1"/>
    <property type="molecule type" value="Genomic_DNA"/>
</dbReference>
<dbReference type="SUPFAM" id="SSF63829">
    <property type="entry name" value="Calcium-dependent phosphotriesterase"/>
    <property type="match status" value="1"/>
</dbReference>
<dbReference type="KEGG" id="apuu:APUU_71242S"/>
<evidence type="ECO:0000313" key="2">
    <source>
        <dbReference type="EMBL" id="BCS29672.1"/>
    </source>
</evidence>
<gene>
    <name evidence="2" type="ORF">APUU_71242S</name>
</gene>
<protein>
    <submittedName>
        <fullName evidence="2">Uncharacterized protein</fullName>
    </submittedName>
</protein>
<dbReference type="AlphaFoldDB" id="A0A7R7XY77"/>
<reference evidence="2" key="2">
    <citation type="submission" date="2021-02" db="EMBL/GenBank/DDBJ databases">
        <title>Aspergillus puulaauensis MK2 genome sequence.</title>
        <authorList>
            <person name="Futagami T."/>
            <person name="Mori K."/>
            <person name="Kadooka C."/>
            <person name="Tanaka T."/>
        </authorList>
    </citation>
    <scope>NUCLEOTIDE SEQUENCE</scope>
    <source>
        <strain evidence="2">MK2</strain>
    </source>
</reference>
<name>A0A7R7XY77_9EURO</name>
<accession>A0A7R7XY77</accession>
<dbReference type="Proteomes" id="UP000654913">
    <property type="component" value="Chromosome 7"/>
</dbReference>
<reference evidence="2" key="1">
    <citation type="submission" date="2021-01" db="EMBL/GenBank/DDBJ databases">
        <authorList>
            <consortium name="Aspergillus puulaauensis MK2 genome sequencing consortium"/>
            <person name="Kazuki M."/>
            <person name="Futagami T."/>
        </authorList>
    </citation>
    <scope>NUCLEOTIDE SEQUENCE</scope>
    <source>
        <strain evidence="2">MK2</strain>
    </source>
</reference>
<keyword evidence="3" id="KW-1185">Reference proteome</keyword>
<sequence>MEWRGYLYLAVLLALLGTNLPISLIGGLIGKTQIDKETLLRWADRMPLNNENCVVSKVADACEDVAIHYATNTAFLACGNGKERALWYPGAGMRSAKQRSEVSFRESLFKYDFRSGETVELVVVGLDGDFVTHGIDLFQLPNVENKIHVFAVRHAREGDSVSIFEHELGSNVVRLIRDVKHPGIKTANGVAAVGELQVTDTNPANDGPLRHLEEWIGPFDWSTDVQHCDASQEVVRCRQVTPRFPGANGLAVSDGQMFVGDARNGTVTIYRLGTEQAAKFERQIVLGAAADNLKVIPATGDVIATVFPNIENLALYLRNTEKLGKEMPVPSAALRLRKDRDFEPELFYFDDGGVLSHMTSMAVDAYNEVAIGGSVLQTGGFAVCKLSKATVRALA</sequence>
<dbReference type="PANTHER" id="PTHR11799">
    <property type="entry name" value="PARAOXONASE"/>
    <property type="match status" value="1"/>
</dbReference>
<dbReference type="OrthoDB" id="5307922at2759"/>
<dbReference type="InterPro" id="IPR011042">
    <property type="entry name" value="6-blade_b-propeller_TolB-like"/>
</dbReference>
<evidence type="ECO:0000313" key="3">
    <source>
        <dbReference type="Proteomes" id="UP000654913"/>
    </source>
</evidence>
<dbReference type="Gene3D" id="2.120.10.30">
    <property type="entry name" value="TolB, C-terminal domain"/>
    <property type="match status" value="1"/>
</dbReference>
<proteinExistence type="predicted"/>
<organism evidence="2 3">
    <name type="scientific">Aspergillus puulaauensis</name>
    <dbReference type="NCBI Taxonomy" id="1220207"/>
    <lineage>
        <taxon>Eukaryota</taxon>
        <taxon>Fungi</taxon>
        <taxon>Dikarya</taxon>
        <taxon>Ascomycota</taxon>
        <taxon>Pezizomycotina</taxon>
        <taxon>Eurotiomycetes</taxon>
        <taxon>Eurotiomycetidae</taxon>
        <taxon>Eurotiales</taxon>
        <taxon>Aspergillaceae</taxon>
        <taxon>Aspergillus</taxon>
    </lineage>
</organism>
<keyword evidence="1" id="KW-0472">Membrane</keyword>